<dbReference type="AlphaFoldDB" id="A0A183JGR0"/>
<evidence type="ECO:0000313" key="3">
    <source>
        <dbReference type="Proteomes" id="UP000279833"/>
    </source>
</evidence>
<dbReference type="Proteomes" id="UP000279833">
    <property type="component" value="Unassembled WGS sequence"/>
</dbReference>
<keyword evidence="3" id="KW-1185">Reference proteome</keyword>
<sequence length="89" mass="9379">MPVVSHPSFLQSVLRPPSKCRVCGALTAIAPSTCPGTNIHPEPVTFNTSASLACRTIYILCPPSSRTSRRSSPSTVAGIANTALPEHYT</sequence>
<reference evidence="4" key="1">
    <citation type="submission" date="2016-06" db="UniProtKB">
        <authorList>
            <consortium name="WormBaseParasite"/>
        </authorList>
    </citation>
    <scope>IDENTIFICATION</scope>
</reference>
<organism evidence="4">
    <name type="scientific">Schistosoma curassoni</name>
    <dbReference type="NCBI Taxonomy" id="6186"/>
    <lineage>
        <taxon>Eukaryota</taxon>
        <taxon>Metazoa</taxon>
        <taxon>Spiralia</taxon>
        <taxon>Lophotrochozoa</taxon>
        <taxon>Platyhelminthes</taxon>
        <taxon>Trematoda</taxon>
        <taxon>Digenea</taxon>
        <taxon>Strigeidida</taxon>
        <taxon>Schistosomatoidea</taxon>
        <taxon>Schistosomatidae</taxon>
        <taxon>Schistosoma</taxon>
    </lineage>
</organism>
<protein>
    <submittedName>
        <fullName evidence="4">Secreted protein</fullName>
    </submittedName>
</protein>
<evidence type="ECO:0000313" key="4">
    <source>
        <dbReference type="WBParaSite" id="SCUD_0000188201-mRNA-1"/>
    </source>
</evidence>
<dbReference type="EMBL" id="UZAK01001645">
    <property type="protein sequence ID" value="VDO70684.1"/>
    <property type="molecule type" value="Genomic_DNA"/>
</dbReference>
<dbReference type="WBParaSite" id="SCUD_0000188201-mRNA-1">
    <property type="protein sequence ID" value="SCUD_0000188201-mRNA-1"/>
    <property type="gene ID" value="SCUD_0000188201"/>
</dbReference>
<feature type="region of interest" description="Disordered" evidence="1">
    <location>
        <begin position="67"/>
        <end position="89"/>
    </location>
</feature>
<gene>
    <name evidence="2" type="ORF">SCUD_LOCUS1883</name>
</gene>
<proteinExistence type="predicted"/>
<evidence type="ECO:0000256" key="1">
    <source>
        <dbReference type="SAM" id="MobiDB-lite"/>
    </source>
</evidence>
<name>A0A183JGR0_9TREM</name>
<evidence type="ECO:0000313" key="2">
    <source>
        <dbReference type="EMBL" id="VDO70684.1"/>
    </source>
</evidence>
<accession>A0A183JGR0</accession>
<reference evidence="2 3" key="2">
    <citation type="submission" date="2018-11" db="EMBL/GenBank/DDBJ databases">
        <authorList>
            <consortium name="Pathogen Informatics"/>
        </authorList>
    </citation>
    <scope>NUCLEOTIDE SEQUENCE [LARGE SCALE GENOMIC DNA]</scope>
    <source>
        <strain evidence="2">Dakar</strain>
        <strain evidence="3">Dakar, Senegal</strain>
    </source>
</reference>